<dbReference type="Gene3D" id="1.10.287.470">
    <property type="entry name" value="Helix hairpin bin"/>
    <property type="match status" value="1"/>
</dbReference>
<dbReference type="PANTHER" id="PTHR30469:SF11">
    <property type="entry name" value="BLL4320 PROTEIN"/>
    <property type="match status" value="1"/>
</dbReference>
<evidence type="ECO:0000313" key="5">
    <source>
        <dbReference type="Proteomes" id="UP000231553"/>
    </source>
</evidence>
<dbReference type="GO" id="GO:1990281">
    <property type="term" value="C:efflux pump complex"/>
    <property type="evidence" value="ECO:0007669"/>
    <property type="project" value="TreeGrafter"/>
</dbReference>
<feature type="domain" description="CusB-like beta-barrel" evidence="3">
    <location>
        <begin position="215"/>
        <end position="285"/>
    </location>
</feature>
<dbReference type="Gene3D" id="2.40.30.170">
    <property type="match status" value="1"/>
</dbReference>
<reference evidence="4 5" key="1">
    <citation type="journal article" date="2018" name="Int. J. Syst. Evol. Microbiol.">
        <title>Pseudooceanicola lipolyticus sp. nov., a marine alphaproteobacterium, reclassification of Oceanicola flagellatus as Pseudooceanicola flagellatus comb. nov. and emended description of the genus Pseudooceanicola.</title>
        <authorList>
            <person name="Huang M.-M."/>
            <person name="Guo L.-L."/>
            <person name="Wu Y.-H."/>
            <person name="Lai Q.-L."/>
            <person name="Shao Z.-Z."/>
            <person name="Wang C.-S."/>
            <person name="Wu M."/>
            <person name="Xu X.-W."/>
        </authorList>
    </citation>
    <scope>NUCLEOTIDE SEQUENCE [LARGE SCALE GENOMIC DNA]</scope>
    <source>
        <strain evidence="4 5">157</strain>
    </source>
</reference>
<dbReference type="OrthoDB" id="9816569at2"/>
<dbReference type="Proteomes" id="UP000231553">
    <property type="component" value="Unassembled WGS sequence"/>
</dbReference>
<gene>
    <name evidence="4" type="ORF">CVM52_10175</name>
</gene>
<proteinExistence type="inferred from homology"/>
<dbReference type="InterPro" id="IPR006143">
    <property type="entry name" value="RND_pump_MFP"/>
</dbReference>
<evidence type="ECO:0000259" key="3">
    <source>
        <dbReference type="Pfam" id="PF25954"/>
    </source>
</evidence>
<dbReference type="SUPFAM" id="SSF111369">
    <property type="entry name" value="HlyD-like secretion proteins"/>
    <property type="match status" value="1"/>
</dbReference>
<dbReference type="InterPro" id="IPR058792">
    <property type="entry name" value="Beta-barrel_RND_2"/>
</dbReference>
<feature type="domain" description="Multidrug resistance protein MdtA-like barrel-sandwich hybrid" evidence="2">
    <location>
        <begin position="79"/>
        <end position="208"/>
    </location>
</feature>
<dbReference type="FunFam" id="2.40.30.170:FF:000010">
    <property type="entry name" value="Efflux RND transporter periplasmic adaptor subunit"/>
    <property type="match status" value="1"/>
</dbReference>
<comment type="similarity">
    <text evidence="1">Belongs to the membrane fusion protein (MFP) (TC 8.A.1) family.</text>
</comment>
<dbReference type="Gene3D" id="2.40.50.100">
    <property type="match status" value="1"/>
</dbReference>
<sequence length="390" mass="40750">MKQFLSILIGAAIVAAAWVATFGNPLETGQPAEVARASQPGQPRAGRAGGGTMVAVAPVVVEPYNDVFRSVGTARAKSSVTVETEVSGQVTEIHFGPNQKIAAGAPLLSLDDELERIAVRAVEASLAQARATQERYETLRQANSGAITAVSLTEAITAVEIAEAELARAQYDLAQKTVRAPISGILGLTDVEQGDVLATGAEVVTITDQSALTIEFGLPDRAASALEVGQPVRLSTGSLPGRVFEGLVAGYDGQIDSTTRTIKVRARVDNAAGLMLPGMIFNAMLFPENPPLPRVPANAITWGRDGASVWLVEEGRAQRVGVAIRHRQNDMVWLDAALADGALVVVEGVQKLRPGAEVVILPSDTQDESGPVAIDLSADQGGQTGIKVTE</sequence>
<evidence type="ECO:0000256" key="1">
    <source>
        <dbReference type="ARBA" id="ARBA00009477"/>
    </source>
</evidence>
<dbReference type="AlphaFoldDB" id="A0A2M8J225"/>
<dbReference type="Pfam" id="PF25917">
    <property type="entry name" value="BSH_RND"/>
    <property type="match status" value="1"/>
</dbReference>
<protein>
    <submittedName>
        <fullName evidence="4">Efflux RND transporter periplasmic adaptor subunit</fullName>
    </submittedName>
</protein>
<evidence type="ECO:0000313" key="4">
    <source>
        <dbReference type="EMBL" id="PJE36804.1"/>
    </source>
</evidence>
<dbReference type="NCBIfam" id="TIGR01730">
    <property type="entry name" value="RND_mfp"/>
    <property type="match status" value="1"/>
</dbReference>
<comment type="caution">
    <text evidence="4">The sequence shown here is derived from an EMBL/GenBank/DDBJ whole genome shotgun (WGS) entry which is preliminary data.</text>
</comment>
<name>A0A2M8J225_9RHOB</name>
<dbReference type="GO" id="GO:0015562">
    <property type="term" value="F:efflux transmembrane transporter activity"/>
    <property type="evidence" value="ECO:0007669"/>
    <property type="project" value="TreeGrafter"/>
</dbReference>
<keyword evidence="5" id="KW-1185">Reference proteome</keyword>
<evidence type="ECO:0000259" key="2">
    <source>
        <dbReference type="Pfam" id="PF25917"/>
    </source>
</evidence>
<dbReference type="RefSeq" id="WP_100162403.1">
    <property type="nucleotide sequence ID" value="NZ_PGTB01000030.1"/>
</dbReference>
<accession>A0A2M8J225</accession>
<dbReference type="Gene3D" id="2.40.420.20">
    <property type="match status" value="1"/>
</dbReference>
<dbReference type="Pfam" id="PF25954">
    <property type="entry name" value="Beta-barrel_RND_2"/>
    <property type="match status" value="1"/>
</dbReference>
<dbReference type="InterPro" id="IPR058625">
    <property type="entry name" value="MdtA-like_BSH"/>
</dbReference>
<dbReference type="PANTHER" id="PTHR30469">
    <property type="entry name" value="MULTIDRUG RESISTANCE PROTEIN MDTA"/>
    <property type="match status" value="1"/>
</dbReference>
<organism evidence="4 5">
    <name type="scientific">Pseudooceanicola lipolyticus</name>
    <dbReference type="NCBI Taxonomy" id="2029104"/>
    <lineage>
        <taxon>Bacteria</taxon>
        <taxon>Pseudomonadati</taxon>
        <taxon>Pseudomonadota</taxon>
        <taxon>Alphaproteobacteria</taxon>
        <taxon>Rhodobacterales</taxon>
        <taxon>Paracoccaceae</taxon>
        <taxon>Pseudooceanicola</taxon>
    </lineage>
</organism>
<dbReference type="EMBL" id="PGTB01000030">
    <property type="protein sequence ID" value="PJE36804.1"/>
    <property type="molecule type" value="Genomic_DNA"/>
</dbReference>